<dbReference type="EMBL" id="CP134213">
    <property type="protein sequence ID" value="WND20073.1"/>
    <property type="molecule type" value="Genomic_DNA"/>
</dbReference>
<dbReference type="Proteomes" id="UP001249394">
    <property type="component" value="Chromosome"/>
</dbReference>
<accession>A0ABY9UB09</accession>
<evidence type="ECO:0000313" key="1">
    <source>
        <dbReference type="EMBL" id="WND20073.1"/>
    </source>
</evidence>
<organism evidence="1 2">
    <name type="scientific">Streptomyces violaceus</name>
    <name type="common">Streptomyces venezuelae</name>
    <dbReference type="NCBI Taxonomy" id="1936"/>
    <lineage>
        <taxon>Bacteria</taxon>
        <taxon>Bacillati</taxon>
        <taxon>Actinomycetota</taxon>
        <taxon>Actinomycetes</taxon>
        <taxon>Kitasatosporales</taxon>
        <taxon>Streptomycetaceae</taxon>
        <taxon>Streptomyces</taxon>
    </lineage>
</organism>
<gene>
    <name evidence="1" type="ORF">RI060_23230</name>
</gene>
<evidence type="ECO:0008006" key="3">
    <source>
        <dbReference type="Google" id="ProtNLM"/>
    </source>
</evidence>
<keyword evidence="2" id="KW-1185">Reference proteome</keyword>
<protein>
    <recommendedName>
        <fullName evidence="3">Ferredoxin</fullName>
    </recommendedName>
</protein>
<name>A0ABY9UB09_STRVL</name>
<reference evidence="1 2" key="1">
    <citation type="submission" date="2023-09" db="EMBL/GenBank/DDBJ databases">
        <title>The genome sequence of Streptomyces anthocyanicus.</title>
        <authorList>
            <person name="Mo P."/>
        </authorList>
    </citation>
    <scope>NUCLEOTIDE SEQUENCE [LARGE SCALE GENOMIC DNA]</scope>
    <source>
        <strain evidence="1 2">JCM 4387</strain>
    </source>
</reference>
<evidence type="ECO:0000313" key="2">
    <source>
        <dbReference type="Proteomes" id="UP001249394"/>
    </source>
</evidence>
<sequence length="72" mass="7781">MSDTACEALADSLQVTSKQAAFVRFADHCVTCRTCCAMDAEGANLNLPCAEQDRLHEEYRQASRAAARGGSR</sequence>
<proteinExistence type="predicted"/>